<reference evidence="1 2" key="1">
    <citation type="submission" date="2019-01" db="EMBL/GenBank/DDBJ databases">
        <authorList>
            <person name="Chen W.-M."/>
        </authorList>
    </citation>
    <scope>NUCLEOTIDE SEQUENCE [LARGE SCALE GENOMIC DNA]</scope>
    <source>
        <strain evidence="1 2">CCP-6</strain>
    </source>
</reference>
<proteinExistence type="predicted"/>
<sequence>MVPVPVTQADGSTATIQARLCLPQGGARRPLVLINHGSPANAARRPAMTATSCGAEAVRFFLARGHAVGIPLRRGYGASGGNWAETYGRCDNADYVRAGLEGARDIRAAMTALTARPDVPAGLVLVVGQSAGGWASMALASQNPPGIAGYVNMAGGRGGHLNNIANLNCAADRLVQAAGRFGATSRAPMLWVYTANDSFFAPELARRMHQAFTAAGGQARFVAAAPFGTDGHNLFFGSGGSAIWGPLVNEAFP</sequence>
<name>A0A437MJZ6_9PROT</name>
<organism evidence="1 2">
    <name type="scientific">Rhodovarius crocodyli</name>
    <dbReference type="NCBI Taxonomy" id="1979269"/>
    <lineage>
        <taxon>Bacteria</taxon>
        <taxon>Pseudomonadati</taxon>
        <taxon>Pseudomonadota</taxon>
        <taxon>Alphaproteobacteria</taxon>
        <taxon>Acetobacterales</taxon>
        <taxon>Roseomonadaceae</taxon>
        <taxon>Rhodovarius</taxon>
    </lineage>
</organism>
<dbReference type="AlphaFoldDB" id="A0A437MJZ6"/>
<evidence type="ECO:0000313" key="2">
    <source>
        <dbReference type="Proteomes" id="UP000282957"/>
    </source>
</evidence>
<dbReference type="OrthoDB" id="7839439at2"/>
<dbReference type="Proteomes" id="UP000282957">
    <property type="component" value="Unassembled WGS sequence"/>
</dbReference>
<dbReference type="InterPro" id="IPR029058">
    <property type="entry name" value="AB_hydrolase_fold"/>
</dbReference>
<dbReference type="SUPFAM" id="SSF53474">
    <property type="entry name" value="alpha/beta-Hydrolases"/>
    <property type="match status" value="1"/>
</dbReference>
<evidence type="ECO:0000313" key="1">
    <source>
        <dbReference type="EMBL" id="RVT97962.1"/>
    </source>
</evidence>
<comment type="caution">
    <text evidence="1">The sequence shown here is derived from an EMBL/GenBank/DDBJ whole genome shotgun (WGS) entry which is preliminary data.</text>
</comment>
<dbReference type="EMBL" id="SACL01000002">
    <property type="protein sequence ID" value="RVT97962.1"/>
    <property type="molecule type" value="Genomic_DNA"/>
</dbReference>
<dbReference type="Gene3D" id="3.40.50.1820">
    <property type="entry name" value="alpha/beta hydrolase"/>
    <property type="match status" value="1"/>
</dbReference>
<accession>A0A437MJZ6</accession>
<protein>
    <submittedName>
        <fullName evidence="1">Uncharacterized protein</fullName>
    </submittedName>
</protein>
<gene>
    <name evidence="1" type="ORF">EOD42_06695</name>
</gene>
<keyword evidence="2" id="KW-1185">Reference proteome</keyword>